<protein>
    <submittedName>
        <fullName evidence="1">Uncharacterized protein</fullName>
    </submittedName>
</protein>
<comment type="caution">
    <text evidence="1">The sequence shown here is derived from an EMBL/GenBank/DDBJ whole genome shotgun (WGS) entry which is preliminary data.</text>
</comment>
<organism evidence="1 2">
    <name type="scientific">Pedobacter chinensis</name>
    <dbReference type="NCBI Taxonomy" id="2282421"/>
    <lineage>
        <taxon>Bacteria</taxon>
        <taxon>Pseudomonadati</taxon>
        <taxon>Bacteroidota</taxon>
        <taxon>Sphingobacteriia</taxon>
        <taxon>Sphingobacteriales</taxon>
        <taxon>Sphingobacteriaceae</taxon>
        <taxon>Pedobacter</taxon>
    </lineage>
</organism>
<reference evidence="1 2" key="1">
    <citation type="submission" date="2018-07" db="EMBL/GenBank/DDBJ databases">
        <title>Pedobacter sp. nov., isolated from soil.</title>
        <authorList>
            <person name="Zhou L.Y."/>
            <person name="Du Z.J."/>
        </authorList>
    </citation>
    <scope>NUCLEOTIDE SEQUENCE [LARGE SCALE GENOMIC DNA]</scope>
    <source>
        <strain evidence="1 2">JDX94</strain>
    </source>
</reference>
<accession>A0A369PR29</accession>
<proteinExistence type="predicted"/>
<dbReference type="RefSeq" id="WP_115404528.1">
    <property type="nucleotide sequence ID" value="NZ_QPKV01000010.1"/>
</dbReference>
<dbReference type="Proteomes" id="UP000253961">
    <property type="component" value="Unassembled WGS sequence"/>
</dbReference>
<dbReference type="AlphaFoldDB" id="A0A369PR29"/>
<evidence type="ECO:0000313" key="2">
    <source>
        <dbReference type="Proteomes" id="UP000253961"/>
    </source>
</evidence>
<dbReference type="EMBL" id="QPKV01000010">
    <property type="protein sequence ID" value="RDC54772.1"/>
    <property type="molecule type" value="Genomic_DNA"/>
</dbReference>
<evidence type="ECO:0000313" key="1">
    <source>
        <dbReference type="EMBL" id="RDC54772.1"/>
    </source>
</evidence>
<keyword evidence="2" id="KW-1185">Reference proteome</keyword>
<name>A0A369PR29_9SPHI</name>
<sequence>MKYLLFLVLLLFGVISKAQYISPLDSIPKSKKGQLMKIGENTSVDLLAGRTLRLFKLAFDSLQTKTKAGYYKIPNMRADSTKSKVVGVPIDIINSLSKQEFAEHLLAIYADSLTETQLIQLNKAFETEDGIRYKEFLRKVVNDEPIKTDYSTTSFFNDIDNYNTFFMMSGITGYIAENMMLILFSYIEEKSYTYD</sequence>
<gene>
    <name evidence="1" type="ORF">DU508_19915</name>
</gene>